<dbReference type="OrthoDB" id="78088at2759"/>
<evidence type="ECO:0000256" key="1">
    <source>
        <dbReference type="ARBA" id="ARBA00006854"/>
    </source>
</evidence>
<evidence type="ECO:0000313" key="4">
    <source>
        <dbReference type="Proteomes" id="UP000789508"/>
    </source>
</evidence>
<dbReference type="Pfam" id="PF07814">
    <property type="entry name" value="WAPL"/>
    <property type="match status" value="1"/>
</dbReference>
<sequence length="623" mass="70110">MDMSLPPSSSYNGNSRAGGVRFTYGKTRTILSQDFDSFLTDSYSASKYDDDSEMEIELESKRKSFKSIHELREQGENKRFTDEIEYILDGIQESQPVNVRRASVLVLAQKLLKTEFMTKVRSHHYIPKLYDTLVSQDDFLIRCCFAFVVCLMIEDRRNAEFFASKEEFTRLVAEFLTYQSDPLCDDISKSSWKKSEKSMIGELKEIICRSDIFPDKKEISLKSIALRSLSSLILYKTRYEDVIKKRIRACDGISIVARILKDELAPVKKLLLAFEKGKTSKIKQKSSLSPLNFERVEQCLGILENVTAFCPENQLIIVNHEKDILPMLLEFLLYCHLESCNLNAENLSIALECLLGCLRVLINLTHDNQQCCRDVSKSPGMAILMRLTTVGQLPYKQSIGGNDKINMGKEEGSEESVEATKFDVLLLSIGLLINLVEIDAGSQDEFRKIEQNPNCPGTRNCLRLCTCPSRKSAVSCLVSLYNHQIEKGDDKTDSNIVAAYMAILIGLLIKDNKENQELRLPGNSVQSLINLLQDFVKFHELVGGEASTIGNSGQNSMNLDTFLDDDDKHDLLGGNNDGISGVVLQRSSQNQQSNGRNIGDSFLEIVDSLKAFEQKRLSGIPIN</sequence>
<dbReference type="PANTHER" id="PTHR22100:SF13">
    <property type="entry name" value="WINGS APART-LIKE PROTEIN HOMOLOG"/>
    <property type="match status" value="1"/>
</dbReference>
<dbReference type="EMBL" id="CAJVPS010000894">
    <property type="protein sequence ID" value="CAG8514217.1"/>
    <property type="molecule type" value="Genomic_DNA"/>
</dbReference>
<dbReference type="AlphaFoldDB" id="A0A9N9F758"/>
<dbReference type="PANTHER" id="PTHR22100">
    <property type="entry name" value="WINGS APART-LIKE PROTEIN HOMOLOG"/>
    <property type="match status" value="1"/>
</dbReference>
<protein>
    <submittedName>
        <fullName evidence="3">7020_t:CDS:1</fullName>
    </submittedName>
</protein>
<keyword evidence="4" id="KW-1185">Reference proteome</keyword>
<evidence type="ECO:0000313" key="3">
    <source>
        <dbReference type="EMBL" id="CAG8514217.1"/>
    </source>
</evidence>
<proteinExistence type="inferred from homology"/>
<evidence type="ECO:0000259" key="2">
    <source>
        <dbReference type="PROSITE" id="PS51271"/>
    </source>
</evidence>
<comment type="similarity">
    <text evidence="1">Belongs to the WAPL family.</text>
</comment>
<dbReference type="Proteomes" id="UP000789508">
    <property type="component" value="Unassembled WGS sequence"/>
</dbReference>
<dbReference type="InterPro" id="IPR011989">
    <property type="entry name" value="ARM-like"/>
</dbReference>
<comment type="caution">
    <text evidence="3">The sequence shown here is derived from an EMBL/GenBank/DDBJ whole genome shotgun (WGS) entry which is preliminary data.</text>
</comment>
<dbReference type="InterPro" id="IPR039874">
    <property type="entry name" value="WAPL"/>
</dbReference>
<dbReference type="InterPro" id="IPR012502">
    <property type="entry name" value="WAPL_dom"/>
</dbReference>
<dbReference type="PROSITE" id="PS51271">
    <property type="entry name" value="WAPL"/>
    <property type="match status" value="1"/>
</dbReference>
<accession>A0A9N9F758</accession>
<organism evidence="3 4">
    <name type="scientific">Ambispora leptoticha</name>
    <dbReference type="NCBI Taxonomy" id="144679"/>
    <lineage>
        <taxon>Eukaryota</taxon>
        <taxon>Fungi</taxon>
        <taxon>Fungi incertae sedis</taxon>
        <taxon>Mucoromycota</taxon>
        <taxon>Glomeromycotina</taxon>
        <taxon>Glomeromycetes</taxon>
        <taxon>Archaeosporales</taxon>
        <taxon>Ambisporaceae</taxon>
        <taxon>Ambispora</taxon>
    </lineage>
</organism>
<feature type="domain" description="WAPL" evidence="2">
    <location>
        <begin position="52"/>
        <end position="133"/>
    </location>
</feature>
<gene>
    <name evidence="3" type="ORF">ALEPTO_LOCUS4132</name>
</gene>
<dbReference type="Gene3D" id="1.25.10.10">
    <property type="entry name" value="Leucine-rich Repeat Variant"/>
    <property type="match status" value="1"/>
</dbReference>
<dbReference type="InterPro" id="IPR022771">
    <property type="entry name" value="WAPL_C"/>
</dbReference>
<name>A0A9N9F758_9GLOM</name>
<dbReference type="SUPFAM" id="SSF48371">
    <property type="entry name" value="ARM repeat"/>
    <property type="match status" value="1"/>
</dbReference>
<dbReference type="InterPro" id="IPR016024">
    <property type="entry name" value="ARM-type_fold"/>
</dbReference>
<reference evidence="3" key="1">
    <citation type="submission" date="2021-06" db="EMBL/GenBank/DDBJ databases">
        <authorList>
            <person name="Kallberg Y."/>
            <person name="Tangrot J."/>
            <person name="Rosling A."/>
        </authorList>
    </citation>
    <scope>NUCLEOTIDE SEQUENCE</scope>
    <source>
        <strain evidence="3">FL130A</strain>
    </source>
</reference>